<protein>
    <submittedName>
        <fullName evidence="2">Uncharacterized protein</fullName>
    </submittedName>
</protein>
<organism evidence="2 3">
    <name type="scientific">Anas platyrhynchos</name>
    <name type="common">Mallard</name>
    <name type="synonym">Anas boschas</name>
    <dbReference type="NCBI Taxonomy" id="8839"/>
    <lineage>
        <taxon>Eukaryota</taxon>
        <taxon>Metazoa</taxon>
        <taxon>Chordata</taxon>
        <taxon>Craniata</taxon>
        <taxon>Vertebrata</taxon>
        <taxon>Euteleostomi</taxon>
        <taxon>Archelosauria</taxon>
        <taxon>Archosauria</taxon>
        <taxon>Dinosauria</taxon>
        <taxon>Saurischia</taxon>
        <taxon>Theropoda</taxon>
        <taxon>Coelurosauria</taxon>
        <taxon>Aves</taxon>
        <taxon>Neognathae</taxon>
        <taxon>Galloanserae</taxon>
        <taxon>Anseriformes</taxon>
        <taxon>Anatidae</taxon>
        <taxon>Anatinae</taxon>
        <taxon>Anas</taxon>
    </lineage>
</organism>
<proteinExistence type="predicted"/>
<reference evidence="3" key="1">
    <citation type="journal article" date="2013" name="Nat. Genet.">
        <title>The duck genome and transcriptome provide insight into an avian influenza virus reservoir species.</title>
        <authorList>
            <person name="Huang Y."/>
            <person name="Li Y."/>
            <person name="Burt D.W."/>
            <person name="Chen H."/>
            <person name="Zhang Y."/>
            <person name="Qian W."/>
            <person name="Kim H."/>
            <person name="Gan S."/>
            <person name="Zhao Y."/>
            <person name="Li J."/>
            <person name="Yi K."/>
            <person name="Feng H."/>
            <person name="Zhu P."/>
            <person name="Li B."/>
            <person name="Liu Q."/>
            <person name="Fairley S."/>
            <person name="Magor K.E."/>
            <person name="Du Z."/>
            <person name="Hu X."/>
            <person name="Goodman L."/>
            <person name="Tafer H."/>
            <person name="Vignal A."/>
            <person name="Lee T."/>
            <person name="Kim K.W."/>
            <person name="Sheng Z."/>
            <person name="An Y."/>
            <person name="Searle S."/>
            <person name="Herrero J."/>
            <person name="Groenen M.A."/>
            <person name="Crooijmans R.P."/>
            <person name="Faraut T."/>
            <person name="Cai Q."/>
            <person name="Webster R.G."/>
            <person name="Aldridge J.R."/>
            <person name="Warren W.C."/>
            <person name="Bartschat S."/>
            <person name="Kehr S."/>
            <person name="Marz M."/>
            <person name="Stadler P.F."/>
            <person name="Smith J."/>
            <person name="Kraus R.H."/>
            <person name="Zhao Y."/>
            <person name="Ren L."/>
            <person name="Fei J."/>
            <person name="Morisson M."/>
            <person name="Kaiser P."/>
            <person name="Griffin D.K."/>
            <person name="Rao M."/>
            <person name="Pitel F."/>
            <person name="Wang J."/>
            <person name="Li N."/>
        </authorList>
    </citation>
    <scope>NUCLEOTIDE SEQUENCE [LARGE SCALE GENOMIC DNA]</scope>
</reference>
<evidence type="ECO:0000313" key="2">
    <source>
        <dbReference type="EMBL" id="EOB07730.1"/>
    </source>
</evidence>
<evidence type="ECO:0000313" key="3">
    <source>
        <dbReference type="Proteomes" id="UP000296049"/>
    </source>
</evidence>
<dbReference type="Proteomes" id="UP000296049">
    <property type="component" value="Unassembled WGS sequence"/>
</dbReference>
<gene>
    <name evidence="2" type="ORF">Anapl_14144</name>
</gene>
<dbReference type="EMBL" id="KB742499">
    <property type="protein sequence ID" value="EOB07730.1"/>
    <property type="molecule type" value="Genomic_DNA"/>
</dbReference>
<feature type="region of interest" description="Disordered" evidence="1">
    <location>
        <begin position="52"/>
        <end position="75"/>
    </location>
</feature>
<sequence length="364" mass="40403">MVCCVWSTVFMSSTNLSVTADIIPHEAKSMAKIAIIIDGNNEIELAVPLDRRRRNDSSVSPPPMPRQPLRLSSGPTTDSVNIFSRLDLHCKWECYKMFVKVKITPHKQAAGYQTVFILNSQGLNQFDTGNCPACCTFRFNVSVPFLMNEGKYPSSCFQDDTNLSLEVCTSLNQSQRSFPVANQPGVFSTKLEHTFAWDGFRGYNAVQCFLCSVGVTISHPEKDYKDREPVSPNCTSMFVHTGIIFETRDATRVIIKCFNILQPPAAPGVLLSVMTCSITQVRDSTARINSSCSSLFLTDEMTIHCVDAAGVRQLSGHLRTAWSSSKFATNTLTCSFLMHITFTLVKGINPLQYHAIGLENRKAI</sequence>
<accession>R0M0V1</accession>
<name>R0M0V1_ANAPL</name>
<evidence type="ECO:0000256" key="1">
    <source>
        <dbReference type="SAM" id="MobiDB-lite"/>
    </source>
</evidence>
<dbReference type="AlphaFoldDB" id="R0M0V1"/>
<keyword evidence="3" id="KW-1185">Reference proteome</keyword>